<dbReference type="Proteomes" id="UP000216498">
    <property type="component" value="Unassembled WGS sequence"/>
</dbReference>
<dbReference type="InterPro" id="IPR016032">
    <property type="entry name" value="Sig_transdc_resp-reg_C-effctor"/>
</dbReference>
<evidence type="ECO:0000256" key="2">
    <source>
        <dbReference type="ARBA" id="ARBA00023125"/>
    </source>
</evidence>
<comment type="caution">
    <text evidence="5">The sequence shown here is derived from an EMBL/GenBank/DDBJ whole genome shotgun (WGS) entry which is preliminary data.</text>
</comment>
<dbReference type="GO" id="GO:0006355">
    <property type="term" value="P:regulation of DNA-templated transcription"/>
    <property type="evidence" value="ECO:0007669"/>
    <property type="project" value="InterPro"/>
</dbReference>
<evidence type="ECO:0000313" key="6">
    <source>
        <dbReference type="Proteomes" id="UP000216498"/>
    </source>
</evidence>
<dbReference type="PROSITE" id="PS50043">
    <property type="entry name" value="HTH_LUXR_2"/>
    <property type="match status" value="1"/>
</dbReference>
<reference evidence="5 6" key="1">
    <citation type="submission" date="2017-08" db="EMBL/GenBank/DDBJ databases">
        <title>Virgibacillus indicus sp. nov. and Virgibacillus profoundi sp. nov, two moderately halophilic bacteria isolated from marine sediment by using the Microfluidic Streak Plate.</title>
        <authorList>
            <person name="Xu B."/>
            <person name="Hu B."/>
            <person name="Wang J."/>
            <person name="Zhu Y."/>
            <person name="Huang L."/>
            <person name="Du W."/>
            <person name="Huang Y."/>
        </authorList>
    </citation>
    <scope>NUCLEOTIDE SEQUENCE [LARGE SCALE GENOMIC DNA]</scope>
    <source>
        <strain evidence="5 6">IO3-P2-C2</strain>
    </source>
</reference>
<dbReference type="InterPro" id="IPR027417">
    <property type="entry name" value="P-loop_NTPase"/>
</dbReference>
<dbReference type="SUPFAM" id="SSF52540">
    <property type="entry name" value="P-loop containing nucleoside triphosphate hydrolases"/>
    <property type="match status" value="1"/>
</dbReference>
<gene>
    <name evidence="5" type="ORF">CIL03_13765</name>
</gene>
<feature type="domain" description="HTH luxR-type" evidence="4">
    <location>
        <begin position="630"/>
        <end position="695"/>
    </location>
</feature>
<keyword evidence="3" id="KW-0804">Transcription</keyword>
<dbReference type="OrthoDB" id="182489at2"/>
<keyword evidence="2" id="KW-0238">DNA-binding</keyword>
<accession>A0A265N9N4</accession>
<dbReference type="PANTHER" id="PTHR44688">
    <property type="entry name" value="DNA-BINDING TRANSCRIPTIONAL ACTIVATOR DEVR_DOSR"/>
    <property type="match status" value="1"/>
</dbReference>
<dbReference type="PRINTS" id="PR00038">
    <property type="entry name" value="HTHLUXR"/>
</dbReference>
<sequence length="695" mass="80589">MDFSKKYIRFTMEGVIVLEVNKGITTEQKRMDDIINEFEGELFVGRKKEIEIFRQHTESSHHDAKVLHIYGTGGIGKTYLLSEYSRIAEQDGILFLMISSEDFHHTPSGFVEYLCSLIEMKISQFQYHTTNMLQNCFQNLADIAREHKIIIAIDTYEKMDDLKRWLRQVFIRNIDANILFIFAGRKKLKGEWKESPAWRRVTKQVELKDFTLEQTNTYLSHYGIKSKRHIKSLWQFTEGHPLTLSLAAITDEKPELDPALQLTESIPQILIELTKRWLQEVENEDLQNLIEAAAILQNFNQMCLSSILNQKISMTKFNELLSLSFIKQTRNGWAMHDLIRDSIRIELKHRNPEHFELLSERSAAFYYHRTVSTRSSYDIAQFFYHLGDEFIQSAFFQDSIDTSLYFEPVASYNFHEVAAFFEHKKNHLTKSDVQFYSRGSNTSYHFHASLRHNKKELELMDKEYIKKMGYNVAQLLKNEHGETLGLSVLVPINKHTLEHLSKEPVSRAYFSRLTGTDKKSFSVSDGSNAGWFIRMLDYANPSDTAARSFSLYNLFPLLLSGGKIIVSTPLPFFQDLLKNFGFQEIPNALHYDYGEDYPSPTYLLDVSGAKLAVYLKQFTAKASESNQIEIITKTFSFTEREVDIVRLILDGRSNAAIANQLFVAEVTVKKHISRILAKARVKNRTQLIKRIMDII</sequence>
<dbReference type="EMBL" id="NPMS01000006">
    <property type="protein sequence ID" value="OZU88184.1"/>
    <property type="molecule type" value="Genomic_DNA"/>
</dbReference>
<dbReference type="PROSITE" id="PS00622">
    <property type="entry name" value="HTH_LUXR_1"/>
    <property type="match status" value="1"/>
</dbReference>
<dbReference type="InterPro" id="IPR049945">
    <property type="entry name" value="AAA_22"/>
</dbReference>
<dbReference type="Gene3D" id="1.10.10.10">
    <property type="entry name" value="Winged helix-like DNA-binding domain superfamily/Winged helix DNA-binding domain"/>
    <property type="match status" value="1"/>
</dbReference>
<evidence type="ECO:0000313" key="5">
    <source>
        <dbReference type="EMBL" id="OZU88184.1"/>
    </source>
</evidence>
<dbReference type="Pfam" id="PF13401">
    <property type="entry name" value="AAA_22"/>
    <property type="match status" value="1"/>
</dbReference>
<keyword evidence="6" id="KW-1185">Reference proteome</keyword>
<evidence type="ECO:0000256" key="3">
    <source>
        <dbReference type="ARBA" id="ARBA00023163"/>
    </source>
</evidence>
<dbReference type="Pfam" id="PF00196">
    <property type="entry name" value="GerE"/>
    <property type="match status" value="1"/>
</dbReference>
<dbReference type="AlphaFoldDB" id="A0A265N9N4"/>
<dbReference type="SMART" id="SM00421">
    <property type="entry name" value="HTH_LUXR"/>
    <property type="match status" value="1"/>
</dbReference>
<dbReference type="CDD" id="cd06170">
    <property type="entry name" value="LuxR_C_like"/>
    <property type="match status" value="1"/>
</dbReference>
<keyword evidence="1" id="KW-0805">Transcription regulation</keyword>
<dbReference type="InterPro" id="IPR036388">
    <property type="entry name" value="WH-like_DNA-bd_sf"/>
</dbReference>
<dbReference type="GO" id="GO:0003677">
    <property type="term" value="F:DNA binding"/>
    <property type="evidence" value="ECO:0007669"/>
    <property type="project" value="UniProtKB-KW"/>
</dbReference>
<name>A0A265N9N4_9BACI</name>
<evidence type="ECO:0000256" key="1">
    <source>
        <dbReference type="ARBA" id="ARBA00023015"/>
    </source>
</evidence>
<dbReference type="InterPro" id="IPR000792">
    <property type="entry name" value="Tscrpt_reg_LuxR_C"/>
</dbReference>
<dbReference type="SUPFAM" id="SSF46894">
    <property type="entry name" value="C-terminal effector domain of the bipartite response regulators"/>
    <property type="match status" value="1"/>
</dbReference>
<organism evidence="5 6">
    <name type="scientific">Virgibacillus indicus</name>
    <dbReference type="NCBI Taxonomy" id="2024554"/>
    <lineage>
        <taxon>Bacteria</taxon>
        <taxon>Bacillati</taxon>
        <taxon>Bacillota</taxon>
        <taxon>Bacilli</taxon>
        <taxon>Bacillales</taxon>
        <taxon>Bacillaceae</taxon>
        <taxon>Virgibacillus</taxon>
    </lineage>
</organism>
<proteinExistence type="predicted"/>
<protein>
    <recommendedName>
        <fullName evidence="4">HTH luxR-type domain-containing protein</fullName>
    </recommendedName>
</protein>
<dbReference type="Gene3D" id="3.40.50.300">
    <property type="entry name" value="P-loop containing nucleotide triphosphate hydrolases"/>
    <property type="match status" value="1"/>
</dbReference>
<dbReference type="PANTHER" id="PTHR44688:SF16">
    <property type="entry name" value="DNA-BINDING TRANSCRIPTIONAL ACTIVATOR DEVR_DOSR"/>
    <property type="match status" value="1"/>
</dbReference>
<evidence type="ECO:0000259" key="4">
    <source>
        <dbReference type="PROSITE" id="PS50043"/>
    </source>
</evidence>